<keyword evidence="4" id="KW-0999">Mitochondrion inner membrane</keyword>
<reference evidence="10 11" key="1">
    <citation type="submission" date="2016-03" db="EMBL/GenBank/DDBJ databases">
        <title>How can Kluyveromyces marxianus grow so fast - potential evolutionary course in Saccharomyces Complex revealed by comparative genomics.</title>
        <authorList>
            <person name="Mo W."/>
            <person name="Lu W."/>
            <person name="Yang X."/>
            <person name="Qi J."/>
            <person name="Lv H."/>
        </authorList>
    </citation>
    <scope>NUCLEOTIDE SEQUENCE [LARGE SCALE GENOMIC DNA]</scope>
    <source>
        <strain evidence="10 11">FIM1</strain>
    </source>
</reference>
<evidence type="ECO:0000256" key="8">
    <source>
        <dbReference type="SAM" id="Coils"/>
    </source>
</evidence>
<dbReference type="GO" id="GO:0006508">
    <property type="term" value="P:proteolysis"/>
    <property type="evidence" value="ECO:0007669"/>
    <property type="project" value="UniProtKB-KW"/>
</dbReference>
<keyword evidence="11" id="KW-1185">Reference proteome</keyword>
<comment type="similarity">
    <text evidence="2">Belongs to the MGR1 family.</text>
</comment>
<evidence type="ECO:0000256" key="1">
    <source>
        <dbReference type="ARBA" id="ARBA00004448"/>
    </source>
</evidence>
<evidence type="ECO:0000256" key="6">
    <source>
        <dbReference type="ARBA" id="ARBA00023128"/>
    </source>
</evidence>
<protein>
    <submittedName>
        <fullName evidence="10">Mitochondrial inner membrane i-AAA protease complex subunit MGR1</fullName>
    </submittedName>
</protein>
<evidence type="ECO:0000313" key="11">
    <source>
        <dbReference type="Proteomes" id="UP000422736"/>
    </source>
</evidence>
<evidence type="ECO:0000313" key="10">
    <source>
        <dbReference type="EMBL" id="QGN14157.1"/>
    </source>
</evidence>
<keyword evidence="3" id="KW-0812">Transmembrane</keyword>
<comment type="subcellular location">
    <subcellularLocation>
        <location evidence="1">Mitochondrion inner membrane</location>
        <topology evidence="1">Multi-pass membrane protein</topology>
    </subcellularLocation>
</comment>
<dbReference type="EMBL" id="CP015054">
    <property type="protein sequence ID" value="QGN14157.1"/>
    <property type="molecule type" value="Genomic_DNA"/>
</dbReference>
<evidence type="ECO:0000256" key="3">
    <source>
        <dbReference type="ARBA" id="ARBA00022692"/>
    </source>
</evidence>
<accession>A0ABX6EQZ1</accession>
<evidence type="ECO:0000256" key="2">
    <source>
        <dbReference type="ARBA" id="ARBA00009782"/>
    </source>
</evidence>
<dbReference type="Pfam" id="PF08602">
    <property type="entry name" value="Mgr1"/>
    <property type="match status" value="1"/>
</dbReference>
<keyword evidence="7" id="KW-0472">Membrane</keyword>
<sequence length="386" mass="44756">MALYTKGKSSEESERSVKDPKFYTRPSLGLKLWGPLVPSSDNTTGLWSLVAIQTGLSIFLMQRFRKLGKKWVKRDIADFPSLNRFSTTHGDMYMTRHIPVQFGGTHSFNIRVGTRTGFWYSDKFRSMRRLVYLLSGTLILSQSMLEVSRLTLLKYDPWVEEAKSVREKQFFNDIVRFYHEGVDSTKFKAKDELSGQTISLNLPEVKQTIAVARAQAQAENLVTKWFGPLDYKPQSFTEFLDKLEYYLNMTDFLNNLRRQKKLDEVDKELEKLSLENKRNRQRIHNIATHAPARAMKTNNNAQGVMGIRRVLLHHDTESSNDISLSEIWAIYNPWTNLALDTALSIKFFPSVIFNEDYLEHQKRTNDSEQVDSMEQKNNTTDGKDLE</sequence>
<keyword evidence="6" id="KW-0496">Mitochondrion</keyword>
<keyword evidence="10" id="KW-0645">Protease</keyword>
<feature type="region of interest" description="Disordered" evidence="9">
    <location>
        <begin position="363"/>
        <end position="386"/>
    </location>
</feature>
<gene>
    <name evidence="10" type="primary">MGR1</name>
    <name evidence="10" type="ORF">FIM1_810</name>
</gene>
<dbReference type="GO" id="GO:0008233">
    <property type="term" value="F:peptidase activity"/>
    <property type="evidence" value="ECO:0007669"/>
    <property type="project" value="UniProtKB-KW"/>
</dbReference>
<keyword evidence="8" id="KW-0175">Coiled coil</keyword>
<evidence type="ECO:0000256" key="7">
    <source>
        <dbReference type="ARBA" id="ARBA00023136"/>
    </source>
</evidence>
<name>A0ABX6EQZ1_KLUMA</name>
<proteinExistence type="inferred from homology"/>
<keyword evidence="5" id="KW-1133">Transmembrane helix</keyword>
<dbReference type="Proteomes" id="UP000422736">
    <property type="component" value="Chromosome 1"/>
</dbReference>
<evidence type="ECO:0000256" key="4">
    <source>
        <dbReference type="ARBA" id="ARBA00022792"/>
    </source>
</evidence>
<evidence type="ECO:0000256" key="5">
    <source>
        <dbReference type="ARBA" id="ARBA00022989"/>
    </source>
</evidence>
<feature type="coiled-coil region" evidence="8">
    <location>
        <begin position="255"/>
        <end position="282"/>
    </location>
</feature>
<evidence type="ECO:0000256" key="9">
    <source>
        <dbReference type="SAM" id="MobiDB-lite"/>
    </source>
</evidence>
<keyword evidence="10" id="KW-0378">Hydrolase</keyword>
<feature type="compositionally biased region" description="Polar residues" evidence="9">
    <location>
        <begin position="370"/>
        <end position="380"/>
    </location>
</feature>
<dbReference type="InterPro" id="IPR013911">
    <property type="entry name" value="i-AAA_Mgr1"/>
</dbReference>
<organism evidence="10 11">
    <name type="scientific">Kluyveromyces marxianus</name>
    <name type="common">Yeast</name>
    <name type="synonym">Candida kefyr</name>
    <dbReference type="NCBI Taxonomy" id="4911"/>
    <lineage>
        <taxon>Eukaryota</taxon>
        <taxon>Fungi</taxon>
        <taxon>Dikarya</taxon>
        <taxon>Ascomycota</taxon>
        <taxon>Saccharomycotina</taxon>
        <taxon>Saccharomycetes</taxon>
        <taxon>Saccharomycetales</taxon>
        <taxon>Saccharomycetaceae</taxon>
        <taxon>Kluyveromyces</taxon>
    </lineage>
</organism>